<dbReference type="PANTHER" id="PTHR22726:SF24">
    <property type="entry name" value="M48 FAMILY METALLOPEPTIDASE"/>
    <property type="match status" value="1"/>
</dbReference>
<dbReference type="AlphaFoldDB" id="B8JF40"/>
<keyword evidence="5" id="KW-0862">Zinc</keyword>
<comment type="cofactor">
    <cofactor evidence="1">
        <name>Zn(2+)</name>
        <dbReference type="ChEBI" id="CHEBI:29105"/>
    </cofactor>
</comment>
<dbReference type="EMBL" id="CP001359">
    <property type="protein sequence ID" value="ACL64397.1"/>
    <property type="molecule type" value="Genomic_DNA"/>
</dbReference>
<accession>B8JF40</accession>
<evidence type="ECO:0000256" key="3">
    <source>
        <dbReference type="ARBA" id="ARBA00022723"/>
    </source>
</evidence>
<dbReference type="Pfam" id="PF01435">
    <property type="entry name" value="Peptidase_M48"/>
    <property type="match status" value="1"/>
</dbReference>
<keyword evidence="2" id="KW-0645">Protease</keyword>
<evidence type="ECO:0000313" key="9">
    <source>
        <dbReference type="EMBL" id="ACL64397.1"/>
    </source>
</evidence>
<evidence type="ECO:0000256" key="4">
    <source>
        <dbReference type="ARBA" id="ARBA00022801"/>
    </source>
</evidence>
<evidence type="ECO:0000256" key="7">
    <source>
        <dbReference type="SAM" id="SignalP"/>
    </source>
</evidence>
<name>B8JF40_ANAD2</name>
<dbReference type="InterPro" id="IPR051156">
    <property type="entry name" value="Mito/Outer_Membr_Metalloprot"/>
</dbReference>
<keyword evidence="3" id="KW-0479">Metal-binding</keyword>
<proteinExistence type="predicted"/>
<sequence length="489" mass="52162">MRRVIAVRPRRSARAAWAALALAAACARNPATGERQLSLVSKDQEIALGKQAAEQVRETMGRYDDPELQAYVERVGMRIAKGSERPELPWSFTVVDDPAVNAFALPGGPVFVTRGLLTYLTSEAELAAVLGHEIGHITARHSVEQLSKAQLAQVGLGVGMVVSEDVRRYGQVAGAGMQLLFLKFGRDDERQADALGFRYMVEQRYDPRQMAAVFRTLEAVSAREGGGRVPGWLSTHPDPGDRAETAARRAAKVEAPDRMEVDREQYLAKVDDVVFGEDPRQGYLKGSTFVHPQLGFQLTLPQGWKAQNTAAALVAVSPQQDAALQLTGAGKASPEEAVQKFFAQQGVRAVQAPAPAVPHGGAARWFEATTEQGNVGGVVAFVPAGGTTLQIVEYAPAERLQGAADTFQRVLASFGPVTDPAARAVQPARIDVVRVPRDMSLADFAREFPSTAPPDVLAALNGVAPGGALRAGQAAKRVVGGNPELVSGR</sequence>
<dbReference type="GO" id="GO:0004222">
    <property type="term" value="F:metalloendopeptidase activity"/>
    <property type="evidence" value="ECO:0007669"/>
    <property type="project" value="InterPro"/>
</dbReference>
<dbReference type="RefSeq" id="WP_012632391.1">
    <property type="nucleotide sequence ID" value="NC_011891.1"/>
</dbReference>
<dbReference type="Proteomes" id="UP000007089">
    <property type="component" value="Chromosome"/>
</dbReference>
<keyword evidence="6" id="KW-0482">Metalloprotease</keyword>
<dbReference type="GO" id="GO:0051603">
    <property type="term" value="P:proteolysis involved in protein catabolic process"/>
    <property type="evidence" value="ECO:0007669"/>
    <property type="project" value="TreeGrafter"/>
</dbReference>
<dbReference type="PROSITE" id="PS51257">
    <property type="entry name" value="PROKAR_LIPOPROTEIN"/>
    <property type="match status" value="1"/>
</dbReference>
<gene>
    <name evidence="9" type="ordered locus">A2cp1_1046</name>
</gene>
<feature type="signal peptide" evidence="7">
    <location>
        <begin position="1"/>
        <end position="18"/>
    </location>
</feature>
<protein>
    <submittedName>
        <fullName evidence="9">Peptidase M48 Ste24p</fullName>
    </submittedName>
</protein>
<evidence type="ECO:0000256" key="6">
    <source>
        <dbReference type="ARBA" id="ARBA00023049"/>
    </source>
</evidence>
<keyword evidence="4" id="KW-0378">Hydrolase</keyword>
<keyword evidence="10" id="KW-1185">Reference proteome</keyword>
<dbReference type="KEGG" id="acp:A2cp1_1046"/>
<dbReference type="CDD" id="cd07333">
    <property type="entry name" value="M48C_bepA_like"/>
    <property type="match status" value="1"/>
</dbReference>
<dbReference type="Gene3D" id="3.30.2010.10">
    <property type="entry name" value="Metalloproteases ('zincins'), catalytic domain"/>
    <property type="match status" value="1"/>
</dbReference>
<feature type="chain" id="PRO_5002875009" evidence="7">
    <location>
        <begin position="19"/>
        <end position="489"/>
    </location>
</feature>
<reference evidence="9" key="1">
    <citation type="submission" date="2009-01" db="EMBL/GenBank/DDBJ databases">
        <title>Complete sequence of Anaeromyxobacter dehalogenans 2CP-1.</title>
        <authorList>
            <consortium name="US DOE Joint Genome Institute"/>
            <person name="Lucas S."/>
            <person name="Copeland A."/>
            <person name="Lapidus A."/>
            <person name="Glavina del Rio T."/>
            <person name="Dalin E."/>
            <person name="Tice H."/>
            <person name="Bruce D."/>
            <person name="Goodwin L."/>
            <person name="Pitluck S."/>
            <person name="Saunders E."/>
            <person name="Brettin T."/>
            <person name="Detter J.C."/>
            <person name="Han C."/>
            <person name="Larimer F."/>
            <person name="Land M."/>
            <person name="Hauser L."/>
            <person name="Kyrpides N."/>
            <person name="Ovchinnikova G."/>
            <person name="Beliaev A.S."/>
            <person name="Richardson P."/>
        </authorList>
    </citation>
    <scope>NUCLEOTIDE SEQUENCE</scope>
    <source>
        <strain evidence="9">2CP-1</strain>
    </source>
</reference>
<dbReference type="HOGENOM" id="CLU_029002_5_1_7"/>
<dbReference type="PANTHER" id="PTHR22726">
    <property type="entry name" value="METALLOENDOPEPTIDASE OMA1"/>
    <property type="match status" value="1"/>
</dbReference>
<dbReference type="InterPro" id="IPR001915">
    <property type="entry name" value="Peptidase_M48"/>
</dbReference>
<evidence type="ECO:0000256" key="5">
    <source>
        <dbReference type="ARBA" id="ARBA00022833"/>
    </source>
</evidence>
<dbReference type="GO" id="GO:0016020">
    <property type="term" value="C:membrane"/>
    <property type="evidence" value="ECO:0007669"/>
    <property type="project" value="TreeGrafter"/>
</dbReference>
<evidence type="ECO:0000256" key="2">
    <source>
        <dbReference type="ARBA" id="ARBA00022670"/>
    </source>
</evidence>
<evidence type="ECO:0000313" key="10">
    <source>
        <dbReference type="Proteomes" id="UP000007089"/>
    </source>
</evidence>
<evidence type="ECO:0000259" key="8">
    <source>
        <dbReference type="Pfam" id="PF01435"/>
    </source>
</evidence>
<evidence type="ECO:0000256" key="1">
    <source>
        <dbReference type="ARBA" id="ARBA00001947"/>
    </source>
</evidence>
<dbReference type="GO" id="GO:0046872">
    <property type="term" value="F:metal ion binding"/>
    <property type="evidence" value="ECO:0007669"/>
    <property type="project" value="UniProtKB-KW"/>
</dbReference>
<keyword evidence="7" id="KW-0732">Signal</keyword>
<organism evidence="9 10">
    <name type="scientific">Anaeromyxobacter dehalogenans (strain ATCC BAA-258 / DSM 21875 / 2CP-1)</name>
    <dbReference type="NCBI Taxonomy" id="455488"/>
    <lineage>
        <taxon>Bacteria</taxon>
        <taxon>Pseudomonadati</taxon>
        <taxon>Myxococcota</taxon>
        <taxon>Myxococcia</taxon>
        <taxon>Myxococcales</taxon>
        <taxon>Cystobacterineae</taxon>
        <taxon>Anaeromyxobacteraceae</taxon>
        <taxon>Anaeromyxobacter</taxon>
    </lineage>
</organism>
<feature type="domain" description="Peptidase M48" evidence="8">
    <location>
        <begin position="67"/>
        <end position="248"/>
    </location>
</feature>